<evidence type="ECO:0000256" key="1">
    <source>
        <dbReference type="ARBA" id="ARBA00006484"/>
    </source>
</evidence>
<dbReference type="PRINTS" id="PR00080">
    <property type="entry name" value="SDRFAMILY"/>
</dbReference>
<dbReference type="NCBIfam" id="NF006119">
    <property type="entry name" value="PRK08264.1-5"/>
    <property type="match status" value="1"/>
</dbReference>
<dbReference type="EMBL" id="CAADIF010000005">
    <property type="protein sequence ID" value="VFR61224.1"/>
    <property type="molecule type" value="Genomic_DNA"/>
</dbReference>
<dbReference type="EMBL" id="CAADIA010000006">
    <property type="protein sequence ID" value="VFR32358.1"/>
    <property type="molecule type" value="Genomic_DNA"/>
</dbReference>
<dbReference type="AlphaFoldDB" id="A0A484SF65"/>
<name>A0A484SF65_9ZZZZ</name>
<dbReference type="PANTHER" id="PTHR43391:SF91">
    <property type="entry name" value="OS04G0390700 PROTEIN"/>
    <property type="match status" value="1"/>
</dbReference>
<dbReference type="PANTHER" id="PTHR43391">
    <property type="entry name" value="RETINOL DEHYDROGENASE-RELATED"/>
    <property type="match status" value="1"/>
</dbReference>
<protein>
    <submittedName>
        <fullName evidence="4">Short-chain dehydrogenase/reductase SDR</fullName>
    </submittedName>
</protein>
<evidence type="ECO:0000313" key="3">
    <source>
        <dbReference type="EMBL" id="VFR32358.1"/>
    </source>
</evidence>
<dbReference type="PRINTS" id="PR00081">
    <property type="entry name" value="GDHRDH"/>
</dbReference>
<evidence type="ECO:0000256" key="2">
    <source>
        <dbReference type="ARBA" id="ARBA00023002"/>
    </source>
</evidence>
<dbReference type="SUPFAM" id="SSF51735">
    <property type="entry name" value="NAD(P)-binding Rossmann-fold domains"/>
    <property type="match status" value="1"/>
</dbReference>
<sequence>MKEESTMNIKGSVALVTGANRGLGRALALELAARGAKVYAAARDPSTVKDAGLIPVQLDATNDESIKALVAQLEDVNLLVNNAGVAQVMESTLDPQFLAVYERLSAVNFGGLVKVTQAFVPLILRNGGGVINVLSDATWFSRPLLAAYSASKSAAWSYTNALRVEFQDRLQVLAIHVGFLDTDMTKGFDMNKTAPADVASQAADALEAGRYEVLADAGTQALKASLTSDRPYYVHPPEIA</sequence>
<dbReference type="InterPro" id="IPR036291">
    <property type="entry name" value="NAD(P)-bd_dom_sf"/>
</dbReference>
<dbReference type="InterPro" id="IPR002347">
    <property type="entry name" value="SDR_fam"/>
</dbReference>
<comment type="similarity">
    <text evidence="1">Belongs to the short-chain dehydrogenases/reductases (SDR) family.</text>
</comment>
<keyword evidence="2" id="KW-0560">Oxidoreductase</keyword>
<evidence type="ECO:0000313" key="4">
    <source>
        <dbReference type="EMBL" id="VFR61224.1"/>
    </source>
</evidence>
<dbReference type="GO" id="GO:0016491">
    <property type="term" value="F:oxidoreductase activity"/>
    <property type="evidence" value="ECO:0007669"/>
    <property type="project" value="UniProtKB-KW"/>
</dbReference>
<dbReference type="Gene3D" id="3.40.50.720">
    <property type="entry name" value="NAD(P)-binding Rossmann-like Domain"/>
    <property type="match status" value="1"/>
</dbReference>
<accession>A0A484SF65</accession>
<dbReference type="Pfam" id="PF00106">
    <property type="entry name" value="adh_short"/>
    <property type="match status" value="1"/>
</dbReference>
<organism evidence="4">
    <name type="scientific">plant metagenome</name>
    <dbReference type="NCBI Taxonomy" id="1297885"/>
    <lineage>
        <taxon>unclassified sequences</taxon>
        <taxon>metagenomes</taxon>
        <taxon>organismal metagenomes</taxon>
    </lineage>
</organism>
<dbReference type="PROSITE" id="PS00061">
    <property type="entry name" value="ADH_SHORT"/>
    <property type="match status" value="1"/>
</dbReference>
<proteinExistence type="inferred from homology"/>
<dbReference type="GO" id="GO:0005829">
    <property type="term" value="C:cytosol"/>
    <property type="evidence" value="ECO:0007669"/>
    <property type="project" value="TreeGrafter"/>
</dbReference>
<gene>
    <name evidence="3" type="ORF">ANK1_4147</name>
    <name evidence="4" type="ORF">ANK2_4148</name>
</gene>
<reference evidence="4" key="1">
    <citation type="submission" date="2019-03" db="EMBL/GenBank/DDBJ databases">
        <authorList>
            <person name="Danneels B."/>
        </authorList>
    </citation>
    <scope>NUCLEOTIDE SEQUENCE</scope>
</reference>
<dbReference type="InterPro" id="IPR020904">
    <property type="entry name" value="Sc_DH/Rdtase_CS"/>
</dbReference>